<proteinExistence type="predicted"/>
<organism evidence="2 3">
    <name type="scientific">Hydrogenibacillus schlegelii</name>
    <name type="common">Bacillus schlegelii</name>
    <dbReference type="NCBI Taxonomy" id="1484"/>
    <lineage>
        <taxon>Bacteria</taxon>
        <taxon>Bacillati</taxon>
        <taxon>Bacillota</taxon>
        <taxon>Bacilli</taxon>
        <taxon>Bacillales</taxon>
        <taxon>Bacillales Family X. Incertae Sedis</taxon>
        <taxon>Hydrogenibacillus</taxon>
    </lineage>
</organism>
<name>A0A2T5GEK6_HYDSH</name>
<sequence length="62" mass="6292">MMNEIAPTGFLAGAFSIKASIRIGHAPVGPVGKPLPPKIARLLGGAFPTKPKGSRGRSGTNP</sequence>
<comment type="caution">
    <text evidence="2">The sequence shown here is derived from an EMBL/GenBank/DDBJ whole genome shotgun (WGS) entry which is preliminary data.</text>
</comment>
<dbReference type="AlphaFoldDB" id="A0A2T5GEK6"/>
<evidence type="ECO:0000313" key="2">
    <source>
        <dbReference type="EMBL" id="PTQ54627.1"/>
    </source>
</evidence>
<protein>
    <submittedName>
        <fullName evidence="2">Uncharacterized protein</fullName>
    </submittedName>
</protein>
<gene>
    <name evidence="2" type="ORF">HSCHL_2218</name>
</gene>
<dbReference type="Proteomes" id="UP000244180">
    <property type="component" value="Unassembled WGS sequence"/>
</dbReference>
<reference evidence="2 3" key="1">
    <citation type="submission" date="2017-08" db="EMBL/GenBank/DDBJ databases">
        <title>Burning lignite coal seam in the remote Altai Mountains harbors a hydrogen-driven thermophilic microbial community.</title>
        <authorList>
            <person name="Kadnikov V.V."/>
            <person name="Mardanov A.V."/>
            <person name="Ivasenko D."/>
            <person name="Beletsky A.V."/>
            <person name="Karnachuk O.V."/>
            <person name="Ravin N.V."/>
        </authorList>
    </citation>
    <scope>NUCLEOTIDE SEQUENCE [LARGE SCALE GENOMIC DNA]</scope>
    <source>
        <strain evidence="2">AL33</strain>
    </source>
</reference>
<evidence type="ECO:0000313" key="3">
    <source>
        <dbReference type="Proteomes" id="UP000244180"/>
    </source>
</evidence>
<feature type="region of interest" description="Disordered" evidence="1">
    <location>
        <begin position="40"/>
        <end position="62"/>
    </location>
</feature>
<dbReference type="EMBL" id="PEBV01000002">
    <property type="protein sequence ID" value="PTQ54627.1"/>
    <property type="molecule type" value="Genomic_DNA"/>
</dbReference>
<evidence type="ECO:0000256" key="1">
    <source>
        <dbReference type="SAM" id="MobiDB-lite"/>
    </source>
</evidence>
<accession>A0A2T5GEK6</accession>